<dbReference type="Gene3D" id="2.40.30.100">
    <property type="entry name" value="AF2212/PG0164-like"/>
    <property type="match status" value="1"/>
</dbReference>
<keyword evidence="2" id="KW-1185">Reference proteome</keyword>
<proteinExistence type="predicted"/>
<dbReference type="Pfam" id="PF13376">
    <property type="entry name" value="OmdA"/>
    <property type="match status" value="1"/>
</dbReference>
<organism evidence="1 2">
    <name type="scientific">Pedobacter psychrophilus</name>
    <dbReference type="NCBI Taxonomy" id="1826909"/>
    <lineage>
        <taxon>Bacteria</taxon>
        <taxon>Pseudomonadati</taxon>
        <taxon>Bacteroidota</taxon>
        <taxon>Sphingobacteriia</taxon>
        <taxon>Sphingobacteriales</taxon>
        <taxon>Sphingobacteriaceae</taxon>
        <taxon>Pedobacter</taxon>
    </lineage>
</organism>
<dbReference type="AlphaFoldDB" id="A0A179DFU2"/>
<dbReference type="STRING" id="1826909.A5893_08045"/>
<gene>
    <name evidence="1" type="ORF">A5893_08045</name>
</gene>
<dbReference type="InterPro" id="IPR037079">
    <property type="entry name" value="AF2212/PG0164-like_sf"/>
</dbReference>
<reference evidence="1 2" key="1">
    <citation type="submission" date="2016-04" db="EMBL/GenBank/DDBJ databases">
        <authorList>
            <person name="Evans L.H."/>
            <person name="Alamgir A."/>
            <person name="Owens N."/>
            <person name="Weber N.D."/>
            <person name="Virtaneva K."/>
            <person name="Barbian K."/>
            <person name="Babar A."/>
            <person name="Rosenke K."/>
        </authorList>
    </citation>
    <scope>NUCLEOTIDE SEQUENCE [LARGE SCALE GENOMIC DNA]</scope>
    <source>
        <strain evidence="1 2">CCM 8644</strain>
    </source>
</reference>
<comment type="caution">
    <text evidence="1">The sequence shown here is derived from an EMBL/GenBank/DDBJ whole genome shotgun (WGS) entry which is preliminary data.</text>
</comment>
<evidence type="ECO:0000313" key="1">
    <source>
        <dbReference type="EMBL" id="OAQ39925.1"/>
    </source>
</evidence>
<evidence type="ECO:0008006" key="3">
    <source>
        <dbReference type="Google" id="ProtNLM"/>
    </source>
</evidence>
<dbReference type="InterPro" id="IPR015018">
    <property type="entry name" value="DUF1905"/>
</dbReference>
<accession>A0A179DFU2</accession>
<reference evidence="1 2" key="2">
    <citation type="submission" date="2016-06" db="EMBL/GenBank/DDBJ databases">
        <title>Pedobacter psychrophilus sp. nov., isolated from Antarctic fragmentary rock.</title>
        <authorList>
            <person name="Svec P."/>
        </authorList>
    </citation>
    <scope>NUCLEOTIDE SEQUENCE [LARGE SCALE GENOMIC DNA]</scope>
    <source>
        <strain evidence="1 2">CCM 8644</strain>
    </source>
</reference>
<dbReference type="Pfam" id="PF08922">
    <property type="entry name" value="DUF1905"/>
    <property type="match status" value="1"/>
</dbReference>
<dbReference type="EMBL" id="LWHJ01000027">
    <property type="protein sequence ID" value="OAQ39925.1"/>
    <property type="molecule type" value="Genomic_DNA"/>
</dbReference>
<dbReference type="RefSeq" id="WP_068822541.1">
    <property type="nucleotide sequence ID" value="NZ_LWHJ01000027.1"/>
</dbReference>
<evidence type="ECO:0000313" key="2">
    <source>
        <dbReference type="Proteomes" id="UP000078459"/>
    </source>
</evidence>
<name>A0A179DFU2_9SPHI</name>
<dbReference type="OrthoDB" id="680797at2"/>
<sequence length="169" mass="19603">MIQFATIIHQFEKMGEKTGWTYVEVPFDISQQIKKDCKVSYRVKGKIDETEIYGIAVLPMGEGNFIIALKKELQKKIGKRKGALVNIQIEEDKNFKIEMPDDLEYCLDDAIGAAQQFLSMPKSHQNYYINWINSAKTDPTRVKRLSQTVNAMVMKMDYGEMMRHNKKDK</sequence>
<dbReference type="Proteomes" id="UP000078459">
    <property type="component" value="Unassembled WGS sequence"/>
</dbReference>
<dbReference type="SUPFAM" id="SSF141694">
    <property type="entry name" value="AF2212/PG0164-like"/>
    <property type="match status" value="1"/>
</dbReference>
<protein>
    <recommendedName>
        <fullName evidence="3">Antitermination protein NusB</fullName>
    </recommendedName>
</protein>